<name>A0AAV3URW0_9EURY</name>
<feature type="transmembrane region" description="Helical" evidence="1">
    <location>
        <begin position="75"/>
        <end position="95"/>
    </location>
</feature>
<organism evidence="2 3">
    <name type="scientific">Haladaptatus pallidirubidus</name>
    <dbReference type="NCBI Taxonomy" id="1008152"/>
    <lineage>
        <taxon>Archaea</taxon>
        <taxon>Methanobacteriati</taxon>
        <taxon>Methanobacteriota</taxon>
        <taxon>Stenosarchaea group</taxon>
        <taxon>Halobacteria</taxon>
        <taxon>Halobacteriales</taxon>
        <taxon>Haladaptataceae</taxon>
        <taxon>Haladaptatus</taxon>
    </lineage>
</organism>
<protein>
    <submittedName>
        <fullName evidence="2">Uncharacterized protein</fullName>
    </submittedName>
</protein>
<proteinExistence type="predicted"/>
<dbReference type="AlphaFoldDB" id="A0AAV3URW0"/>
<gene>
    <name evidence="2" type="ORF">GCM10025751_56460</name>
</gene>
<accession>A0AAV3URW0</accession>
<evidence type="ECO:0000313" key="2">
    <source>
        <dbReference type="EMBL" id="GAA5065480.1"/>
    </source>
</evidence>
<reference evidence="2 3" key="1">
    <citation type="journal article" date="2019" name="Int. J. Syst. Evol. Microbiol.">
        <title>The Global Catalogue of Microorganisms (GCM) 10K type strain sequencing project: providing services to taxonomists for standard genome sequencing and annotation.</title>
        <authorList>
            <consortium name="The Broad Institute Genomics Platform"/>
            <consortium name="The Broad Institute Genome Sequencing Center for Infectious Disease"/>
            <person name="Wu L."/>
            <person name="Ma J."/>
        </authorList>
    </citation>
    <scope>NUCLEOTIDE SEQUENCE [LARGE SCALE GENOMIC DNA]</scope>
    <source>
        <strain evidence="2 3">JCM 17504</strain>
    </source>
</reference>
<comment type="caution">
    <text evidence="2">The sequence shown here is derived from an EMBL/GenBank/DDBJ whole genome shotgun (WGS) entry which is preliminary data.</text>
</comment>
<dbReference type="EMBL" id="BAABKX010000030">
    <property type="protein sequence ID" value="GAA5065480.1"/>
    <property type="molecule type" value="Genomic_DNA"/>
</dbReference>
<keyword evidence="3" id="KW-1185">Reference proteome</keyword>
<feature type="transmembrane region" description="Helical" evidence="1">
    <location>
        <begin position="12"/>
        <end position="28"/>
    </location>
</feature>
<keyword evidence="1" id="KW-0812">Transmembrane</keyword>
<feature type="transmembrane region" description="Helical" evidence="1">
    <location>
        <begin position="40"/>
        <end position="63"/>
    </location>
</feature>
<evidence type="ECO:0000313" key="3">
    <source>
        <dbReference type="Proteomes" id="UP001501729"/>
    </source>
</evidence>
<evidence type="ECO:0000256" key="1">
    <source>
        <dbReference type="SAM" id="Phobius"/>
    </source>
</evidence>
<sequence length="96" mass="10327">MNFEYRSPRTPLGLFVGAWAIWSLYAIWTSGIDWQSGGAIATVGGFTAVCLGCLVWAIGATTGDSLERPIPYRRLMQLFGGLGILFLGGLALVVFL</sequence>
<keyword evidence="1" id="KW-1133">Transmembrane helix</keyword>
<keyword evidence="1" id="KW-0472">Membrane</keyword>
<dbReference type="Proteomes" id="UP001501729">
    <property type="component" value="Unassembled WGS sequence"/>
</dbReference>